<dbReference type="Proteomes" id="UP000239866">
    <property type="component" value="Unassembled WGS sequence"/>
</dbReference>
<comment type="caution">
    <text evidence="1">The sequence shown here is derived from an EMBL/GenBank/DDBJ whole genome shotgun (WGS) entry which is preliminary data.</text>
</comment>
<dbReference type="RefSeq" id="WP_106762301.1">
    <property type="nucleotide sequence ID" value="NZ_PXNP01000076.1"/>
</dbReference>
<gene>
    <name evidence="1" type="ORF">C7H09_09590</name>
</gene>
<organism evidence="1 2">
    <name type="scientific">Marinobacter fuscus</name>
    <dbReference type="NCBI Taxonomy" id="2109942"/>
    <lineage>
        <taxon>Bacteria</taxon>
        <taxon>Pseudomonadati</taxon>
        <taxon>Pseudomonadota</taxon>
        <taxon>Gammaproteobacteria</taxon>
        <taxon>Pseudomonadales</taxon>
        <taxon>Marinobacteraceae</taxon>
        <taxon>Marinobacter</taxon>
    </lineage>
</organism>
<proteinExistence type="predicted"/>
<keyword evidence="2" id="KW-1185">Reference proteome</keyword>
<sequence length="510" mass="57999">MSREKIPLIRVNQWLRTWDKAHWDDEKGLGKPSDHFFVGAISLEKLRALAGVTKRDVEQRKDPNAIHGYQRAHEEIRSRKINRYVKYGYPLSTSSGLSPEEHEQLINPGWLPNAIIVNIIPAGESRFRNGEMVTVPKEVEVTINDGDYSSMEFPSISEVEQYRLGKNDFVEPIEIIDGQHRLFASDYSSAYEGDYDVPVVVFNNLSLGWQAYLFWTINVEPKKINASLAFDLYPELRRQEWLDQSESIKIYQEHRSQEMTEILWSHSLSPWNGRIELHGKRVRGHVSNAAFIRSLNSSFIKKWVEGDKIGGLFGSLGQLGRVIPWNRAQQAAFLIKIWSAVASATKRTDAAWAKSLENESQASLFEDLHPAFAGPHTLIATDQGVRAIHSIFNAIFQHEPDYFELDKWRVESGEPTEEAVIEALKSFQKLNVANHAIKTISSTLVDNFDWRLSTAPGLDREKKKIQASYRGSSGYGDLLLDLVHVLTEYENDQKVREIAKAVGSVLVKAK</sequence>
<dbReference type="EMBL" id="PXNP01000076">
    <property type="protein sequence ID" value="PSF07047.1"/>
    <property type="molecule type" value="Genomic_DNA"/>
</dbReference>
<evidence type="ECO:0000313" key="2">
    <source>
        <dbReference type="Proteomes" id="UP000239866"/>
    </source>
</evidence>
<evidence type="ECO:0000313" key="1">
    <source>
        <dbReference type="EMBL" id="PSF07047.1"/>
    </source>
</evidence>
<protein>
    <recommendedName>
        <fullName evidence="3">DGQHR domain-containing protein</fullName>
    </recommendedName>
</protein>
<evidence type="ECO:0008006" key="3">
    <source>
        <dbReference type="Google" id="ProtNLM"/>
    </source>
</evidence>
<reference evidence="1 2" key="1">
    <citation type="submission" date="2018-03" db="EMBL/GenBank/DDBJ databases">
        <title>Marinobacter brunus sp. nov., a marine bacterium of Gamma-proteobacteria isolated from the surface seawater of the South China Sea.</title>
        <authorList>
            <person name="Cheng H."/>
            <person name="Wu Y.-H."/>
            <person name="Xamxidin M."/>
            <person name="Xu X.-W."/>
        </authorList>
    </citation>
    <scope>NUCLEOTIDE SEQUENCE [LARGE SCALE GENOMIC DNA]</scope>
    <source>
        <strain evidence="1 2">NH169-3</strain>
    </source>
</reference>
<name>A0A2T1KAA1_9GAMM</name>
<dbReference type="AlphaFoldDB" id="A0A2T1KAA1"/>
<accession>A0A2T1KAA1</accession>
<dbReference type="OrthoDB" id="9789139at2"/>
<dbReference type="CDD" id="cd16413">
    <property type="entry name" value="DGQHR_domain"/>
    <property type="match status" value="1"/>
</dbReference>